<accession>A0A418XKH3</accession>
<evidence type="ECO:0000313" key="2">
    <source>
        <dbReference type="EMBL" id="RJG12936.1"/>
    </source>
</evidence>
<dbReference type="SUPFAM" id="SSF46785">
    <property type="entry name" value="Winged helix' DNA-binding domain"/>
    <property type="match status" value="1"/>
</dbReference>
<dbReference type="InterPro" id="IPR036390">
    <property type="entry name" value="WH_DNA-bd_sf"/>
</dbReference>
<dbReference type="RefSeq" id="WP_119953259.1">
    <property type="nucleotide sequence ID" value="NZ_QYUR01000002.1"/>
</dbReference>
<gene>
    <name evidence="2" type="ORF">D3879_06565</name>
</gene>
<dbReference type="EMBL" id="QYUR01000002">
    <property type="protein sequence ID" value="RJG12936.1"/>
    <property type="molecule type" value="Genomic_DNA"/>
</dbReference>
<dbReference type="SMART" id="SM00843">
    <property type="entry name" value="Ftsk_gamma"/>
    <property type="match status" value="1"/>
</dbReference>
<proteinExistence type="predicted"/>
<keyword evidence="3" id="KW-1185">Reference proteome</keyword>
<reference evidence="2 3" key="1">
    <citation type="submission" date="2018-09" db="EMBL/GenBank/DDBJ databases">
        <authorList>
            <person name="Zhu H."/>
        </authorList>
    </citation>
    <scope>NUCLEOTIDE SEQUENCE [LARGE SCALE GENOMIC DNA]</scope>
    <source>
        <strain evidence="2 3">K1S02-6</strain>
    </source>
</reference>
<feature type="domain" description="FtsK gamma" evidence="1">
    <location>
        <begin position="6"/>
        <end position="71"/>
    </location>
</feature>
<comment type="caution">
    <text evidence="2">The sequence shown here is derived from an EMBL/GenBank/DDBJ whole genome shotgun (WGS) entry which is preliminary data.</text>
</comment>
<dbReference type="Proteomes" id="UP000284021">
    <property type="component" value="Unassembled WGS sequence"/>
</dbReference>
<sequence>MNASPTDHTPDLMAAAEDVLVAEQWASISLLQRRLKLGYSVARSLMDALERNGVVSTLHVHGFRTLTPTYMRKTESAPQMSRREKYTRKVFETALFLWETHEEDGYGDTRAINFLSPAGREAVKQRNAVFKVLDGAPNASLFSAAGALAGWLLENFLPAVEYGDIKAELATLCAAQEWRYQKVTDTEEKLERSYLRLARYIRRVLTEEAPPNTNIFIYFIWDGFIPKGHGKNGPGRGEHVVPRKFLLHAGVGLFKAGWPIEGVARVLRHSLAIVHITLDESKFLDASRINGGLGLKELMPEGWRIGVDCIYERLHKAGIAFDPPAEHDVCTCAL</sequence>
<dbReference type="OrthoDB" id="4548993at2"/>
<dbReference type="Gene3D" id="1.10.10.10">
    <property type="entry name" value="Winged helix-like DNA-binding domain superfamily/Winged helix DNA-binding domain"/>
    <property type="match status" value="1"/>
</dbReference>
<organism evidence="2 3">
    <name type="scientific">Pseudomonas cavernicola</name>
    <dbReference type="NCBI Taxonomy" id="2320866"/>
    <lineage>
        <taxon>Bacteria</taxon>
        <taxon>Pseudomonadati</taxon>
        <taxon>Pseudomonadota</taxon>
        <taxon>Gammaproteobacteria</taxon>
        <taxon>Pseudomonadales</taxon>
        <taxon>Pseudomonadaceae</taxon>
        <taxon>Pseudomonas</taxon>
    </lineage>
</organism>
<dbReference type="InterPro" id="IPR036388">
    <property type="entry name" value="WH-like_DNA-bd_sf"/>
</dbReference>
<evidence type="ECO:0000313" key="3">
    <source>
        <dbReference type="Proteomes" id="UP000284021"/>
    </source>
</evidence>
<dbReference type="InterPro" id="IPR018541">
    <property type="entry name" value="Ftsk_gamma"/>
</dbReference>
<name>A0A418XKH3_9PSED</name>
<dbReference type="AlphaFoldDB" id="A0A418XKH3"/>
<protein>
    <recommendedName>
        <fullName evidence="1">FtsK gamma domain-containing protein</fullName>
    </recommendedName>
</protein>
<dbReference type="Pfam" id="PF09397">
    <property type="entry name" value="FtsK_gamma"/>
    <property type="match status" value="1"/>
</dbReference>
<evidence type="ECO:0000259" key="1">
    <source>
        <dbReference type="SMART" id="SM00843"/>
    </source>
</evidence>